<dbReference type="EMBL" id="GG698961">
    <property type="protein sequence ID" value="EEU34592.1"/>
    <property type="molecule type" value="Genomic_DNA"/>
</dbReference>
<gene>
    <name evidence="2" type="ORF">NECHADRAFT_19862</name>
</gene>
<dbReference type="InterPro" id="IPR027417">
    <property type="entry name" value="P-loop_NTPase"/>
</dbReference>
<dbReference type="VEuPathDB" id="FungiDB:NECHADRAFT_19862"/>
<accession>C7ZN20</accession>
<sequence>KKAQYSLLAAMPEALTIDGFQGQENDVVIIVMGTAYPFPGPGFTSDAQRLNIILTR</sequence>
<feature type="domain" description="DNA2/NAM7 helicase-like C-terminal" evidence="1">
    <location>
        <begin position="13"/>
        <end position="56"/>
    </location>
</feature>
<reference evidence="2 3" key="1">
    <citation type="journal article" date="2009" name="PLoS Genet.">
        <title>The genome of Nectria haematococca: contribution of supernumerary chromosomes to gene expansion.</title>
        <authorList>
            <person name="Coleman J.J."/>
            <person name="Rounsley S.D."/>
            <person name="Rodriguez-Carres M."/>
            <person name="Kuo A."/>
            <person name="Wasmann C.C."/>
            <person name="Grimwood J."/>
            <person name="Schmutz J."/>
            <person name="Taga M."/>
            <person name="White G.J."/>
            <person name="Zhou S."/>
            <person name="Schwartz D.C."/>
            <person name="Freitag M."/>
            <person name="Ma L.J."/>
            <person name="Danchin E.G."/>
            <person name="Henrissat B."/>
            <person name="Coutinho P.M."/>
            <person name="Nelson D.R."/>
            <person name="Straney D."/>
            <person name="Napoli C.A."/>
            <person name="Barker B.M."/>
            <person name="Gribskov M."/>
            <person name="Rep M."/>
            <person name="Kroken S."/>
            <person name="Molnar I."/>
            <person name="Rensing C."/>
            <person name="Kennell J.C."/>
            <person name="Zamora J."/>
            <person name="Farman M.L."/>
            <person name="Selker E.U."/>
            <person name="Salamov A."/>
            <person name="Shapiro H."/>
            <person name="Pangilinan J."/>
            <person name="Lindquist E."/>
            <person name="Lamers C."/>
            <person name="Grigoriev I.V."/>
            <person name="Geiser D.M."/>
            <person name="Covert S.F."/>
            <person name="Temporini E."/>
            <person name="Vanetten H.D."/>
        </authorList>
    </citation>
    <scope>NUCLEOTIDE SEQUENCE [LARGE SCALE GENOMIC DNA]</scope>
    <source>
        <strain evidence="3">ATCC MYA-4622 / CBS 123669 / FGSC 9596 / NRRL 45880 / 77-13-4</strain>
    </source>
</reference>
<dbReference type="InParanoid" id="C7ZN20"/>
<protein>
    <recommendedName>
        <fullName evidence="1">DNA2/NAM7 helicase-like C-terminal domain-containing protein</fullName>
    </recommendedName>
</protein>
<name>C7ZN20_FUSV7</name>
<dbReference type="RefSeq" id="XP_003040305.1">
    <property type="nucleotide sequence ID" value="XM_003040259.2"/>
</dbReference>
<evidence type="ECO:0000313" key="3">
    <source>
        <dbReference type="Proteomes" id="UP000005206"/>
    </source>
</evidence>
<dbReference type="GeneID" id="9678719"/>
<feature type="non-terminal residue" evidence="2">
    <location>
        <position position="1"/>
    </location>
</feature>
<feature type="non-terminal residue" evidence="2">
    <location>
        <position position="56"/>
    </location>
</feature>
<dbReference type="KEGG" id="nhe:NECHADRAFT_19862"/>
<dbReference type="AlphaFoldDB" id="C7ZN20"/>
<evidence type="ECO:0000259" key="1">
    <source>
        <dbReference type="Pfam" id="PF13087"/>
    </source>
</evidence>
<keyword evidence="3" id="KW-1185">Reference proteome</keyword>
<dbReference type="Pfam" id="PF13087">
    <property type="entry name" value="AAA_12"/>
    <property type="match status" value="1"/>
</dbReference>
<evidence type="ECO:0000313" key="2">
    <source>
        <dbReference type="EMBL" id="EEU34592.1"/>
    </source>
</evidence>
<dbReference type="OrthoDB" id="6513042at2759"/>
<dbReference type="HOGENOM" id="CLU_176446_0_0_1"/>
<dbReference type="Proteomes" id="UP000005206">
    <property type="component" value="Unassembled WGS sequence"/>
</dbReference>
<dbReference type="InterPro" id="IPR041679">
    <property type="entry name" value="DNA2/NAM7-like_C"/>
</dbReference>
<organism evidence="2 3">
    <name type="scientific">Fusarium vanettenii (strain ATCC MYA-4622 / CBS 123669 / FGSC 9596 / NRRL 45880 / 77-13-4)</name>
    <name type="common">Fusarium solani subsp. pisi</name>
    <dbReference type="NCBI Taxonomy" id="660122"/>
    <lineage>
        <taxon>Eukaryota</taxon>
        <taxon>Fungi</taxon>
        <taxon>Dikarya</taxon>
        <taxon>Ascomycota</taxon>
        <taxon>Pezizomycotina</taxon>
        <taxon>Sordariomycetes</taxon>
        <taxon>Hypocreomycetidae</taxon>
        <taxon>Hypocreales</taxon>
        <taxon>Nectriaceae</taxon>
        <taxon>Fusarium</taxon>
        <taxon>Fusarium solani species complex</taxon>
        <taxon>Fusarium vanettenii</taxon>
    </lineage>
</organism>
<dbReference type="Gene3D" id="3.40.50.300">
    <property type="entry name" value="P-loop containing nucleotide triphosphate hydrolases"/>
    <property type="match status" value="1"/>
</dbReference>
<proteinExistence type="predicted"/>